<sequence>MPVDTLAPFNVYRDQLATLSHGLALWNPNPPKEFYDNVSIGDVGYLHEGTFIRMFNVMLPWDDPSNGKLGVPDPYEPLDCGRFANTMERNFDRVDHYSRYVSAETNSSYTQAMNPDDAEGVTYKFRNRGALLSLPNGGRRKDVIRTKAFEDYIRDHVVSWYTWAQNNKLGVERMEDLILVSSCMLVTSWAAATFVENTMEARISLASRPFNNGAATFVWTNNQGPVVYHNSQFDPLNPPRTPDQCVFIKGFRAKRTFFRIRHLRAAAGPRPDDPDNRRDDDIQVTRVPGASKVGGRI</sequence>
<feature type="region of interest" description="Disordered" evidence="1">
    <location>
        <begin position="265"/>
        <end position="297"/>
    </location>
</feature>
<protein>
    <submittedName>
        <fullName evidence="2">Uncharacterized protein</fullName>
    </submittedName>
</protein>
<feature type="compositionally biased region" description="Basic and acidic residues" evidence="1">
    <location>
        <begin position="270"/>
        <end position="283"/>
    </location>
</feature>
<name>A0A9P5JZT5_9AGAM</name>
<keyword evidence="3" id="KW-1185">Reference proteome</keyword>
<dbReference type="EMBL" id="WHVB01000017">
    <property type="protein sequence ID" value="KAF8474356.1"/>
    <property type="molecule type" value="Genomic_DNA"/>
</dbReference>
<gene>
    <name evidence="2" type="ORF">DFH94DRAFT_761713</name>
</gene>
<reference evidence="2" key="1">
    <citation type="submission" date="2019-10" db="EMBL/GenBank/DDBJ databases">
        <authorList>
            <consortium name="DOE Joint Genome Institute"/>
            <person name="Kuo A."/>
            <person name="Miyauchi S."/>
            <person name="Kiss E."/>
            <person name="Drula E."/>
            <person name="Kohler A."/>
            <person name="Sanchez-Garcia M."/>
            <person name="Andreopoulos B."/>
            <person name="Barry K.W."/>
            <person name="Bonito G."/>
            <person name="Buee M."/>
            <person name="Carver A."/>
            <person name="Chen C."/>
            <person name="Cichocki N."/>
            <person name="Clum A."/>
            <person name="Culley D."/>
            <person name="Crous P.W."/>
            <person name="Fauchery L."/>
            <person name="Girlanda M."/>
            <person name="Hayes R."/>
            <person name="Keri Z."/>
            <person name="LaButti K."/>
            <person name="Lipzen A."/>
            <person name="Lombard V."/>
            <person name="Magnuson J."/>
            <person name="Maillard F."/>
            <person name="Morin E."/>
            <person name="Murat C."/>
            <person name="Nolan M."/>
            <person name="Ohm R."/>
            <person name="Pangilinan J."/>
            <person name="Pereira M."/>
            <person name="Perotto S."/>
            <person name="Peter M."/>
            <person name="Riley R."/>
            <person name="Sitrit Y."/>
            <person name="Stielow B."/>
            <person name="Szollosi G."/>
            <person name="Zifcakova L."/>
            <person name="Stursova M."/>
            <person name="Spatafora J.W."/>
            <person name="Tedersoo L."/>
            <person name="Vaario L.-M."/>
            <person name="Yamada A."/>
            <person name="Yan M."/>
            <person name="Wang P."/>
            <person name="Xu J."/>
            <person name="Bruns T."/>
            <person name="Baldrian P."/>
            <person name="Vilgalys R."/>
            <person name="Henrissat B."/>
            <person name="Grigoriev I.V."/>
            <person name="Hibbett D."/>
            <person name="Nagy L.G."/>
            <person name="Martin F.M."/>
        </authorList>
    </citation>
    <scope>NUCLEOTIDE SEQUENCE</scope>
    <source>
        <strain evidence="2">Prilba</strain>
    </source>
</reference>
<dbReference type="AlphaFoldDB" id="A0A9P5JZT5"/>
<accession>A0A9P5JZT5</accession>
<organism evidence="2 3">
    <name type="scientific">Russula ochroleuca</name>
    <dbReference type="NCBI Taxonomy" id="152965"/>
    <lineage>
        <taxon>Eukaryota</taxon>
        <taxon>Fungi</taxon>
        <taxon>Dikarya</taxon>
        <taxon>Basidiomycota</taxon>
        <taxon>Agaricomycotina</taxon>
        <taxon>Agaricomycetes</taxon>
        <taxon>Russulales</taxon>
        <taxon>Russulaceae</taxon>
        <taxon>Russula</taxon>
    </lineage>
</organism>
<evidence type="ECO:0000313" key="3">
    <source>
        <dbReference type="Proteomes" id="UP000759537"/>
    </source>
</evidence>
<evidence type="ECO:0000313" key="2">
    <source>
        <dbReference type="EMBL" id="KAF8474356.1"/>
    </source>
</evidence>
<evidence type="ECO:0000256" key="1">
    <source>
        <dbReference type="SAM" id="MobiDB-lite"/>
    </source>
</evidence>
<dbReference type="OrthoDB" id="2662290at2759"/>
<reference evidence="2" key="2">
    <citation type="journal article" date="2020" name="Nat. Commun.">
        <title>Large-scale genome sequencing of mycorrhizal fungi provides insights into the early evolution of symbiotic traits.</title>
        <authorList>
            <person name="Miyauchi S."/>
            <person name="Kiss E."/>
            <person name="Kuo A."/>
            <person name="Drula E."/>
            <person name="Kohler A."/>
            <person name="Sanchez-Garcia M."/>
            <person name="Morin E."/>
            <person name="Andreopoulos B."/>
            <person name="Barry K.W."/>
            <person name="Bonito G."/>
            <person name="Buee M."/>
            <person name="Carver A."/>
            <person name="Chen C."/>
            <person name="Cichocki N."/>
            <person name="Clum A."/>
            <person name="Culley D."/>
            <person name="Crous P.W."/>
            <person name="Fauchery L."/>
            <person name="Girlanda M."/>
            <person name="Hayes R.D."/>
            <person name="Keri Z."/>
            <person name="LaButti K."/>
            <person name="Lipzen A."/>
            <person name="Lombard V."/>
            <person name="Magnuson J."/>
            <person name="Maillard F."/>
            <person name="Murat C."/>
            <person name="Nolan M."/>
            <person name="Ohm R.A."/>
            <person name="Pangilinan J."/>
            <person name="Pereira M.F."/>
            <person name="Perotto S."/>
            <person name="Peter M."/>
            <person name="Pfister S."/>
            <person name="Riley R."/>
            <person name="Sitrit Y."/>
            <person name="Stielow J.B."/>
            <person name="Szollosi G."/>
            <person name="Zifcakova L."/>
            <person name="Stursova M."/>
            <person name="Spatafora J.W."/>
            <person name="Tedersoo L."/>
            <person name="Vaario L.M."/>
            <person name="Yamada A."/>
            <person name="Yan M."/>
            <person name="Wang P."/>
            <person name="Xu J."/>
            <person name="Bruns T."/>
            <person name="Baldrian P."/>
            <person name="Vilgalys R."/>
            <person name="Dunand C."/>
            <person name="Henrissat B."/>
            <person name="Grigoriev I.V."/>
            <person name="Hibbett D."/>
            <person name="Nagy L.G."/>
            <person name="Martin F.M."/>
        </authorList>
    </citation>
    <scope>NUCLEOTIDE SEQUENCE</scope>
    <source>
        <strain evidence="2">Prilba</strain>
    </source>
</reference>
<dbReference type="Proteomes" id="UP000759537">
    <property type="component" value="Unassembled WGS sequence"/>
</dbReference>
<proteinExistence type="predicted"/>
<comment type="caution">
    <text evidence="2">The sequence shown here is derived from an EMBL/GenBank/DDBJ whole genome shotgun (WGS) entry which is preliminary data.</text>
</comment>